<proteinExistence type="predicted"/>
<dbReference type="Pfam" id="PF00106">
    <property type="entry name" value="adh_short"/>
    <property type="match status" value="1"/>
</dbReference>
<dbReference type="Proteomes" id="UP000199497">
    <property type="component" value="Unassembled WGS sequence"/>
</dbReference>
<protein>
    <submittedName>
        <fullName evidence="2">Protochlorophyllide reductase</fullName>
    </submittedName>
</protein>
<dbReference type="PANTHER" id="PTHR43157">
    <property type="entry name" value="PHOSPHATIDYLINOSITOL-GLYCAN BIOSYNTHESIS CLASS F PROTEIN-RELATED"/>
    <property type="match status" value="1"/>
</dbReference>
<reference evidence="3" key="1">
    <citation type="submission" date="2016-10" db="EMBL/GenBank/DDBJ databases">
        <authorList>
            <person name="Varghese N."/>
            <person name="Submissions S."/>
        </authorList>
    </citation>
    <scope>NUCLEOTIDE SEQUENCE [LARGE SCALE GENOMIC DNA]</scope>
    <source>
        <strain evidence="3">DSM 46732</strain>
    </source>
</reference>
<evidence type="ECO:0000313" key="2">
    <source>
        <dbReference type="EMBL" id="SDP52295.1"/>
    </source>
</evidence>
<dbReference type="InterPro" id="IPR036291">
    <property type="entry name" value="NAD(P)-bd_dom_sf"/>
</dbReference>
<dbReference type="STRING" id="405564.SAMN04487905_10513"/>
<dbReference type="PANTHER" id="PTHR43157:SF31">
    <property type="entry name" value="PHOSPHATIDYLINOSITOL-GLYCAN BIOSYNTHESIS CLASS F PROTEIN"/>
    <property type="match status" value="1"/>
</dbReference>
<dbReference type="InterPro" id="IPR002347">
    <property type="entry name" value="SDR_fam"/>
</dbReference>
<gene>
    <name evidence="2" type="ORF">SAMN04487905_10513</name>
</gene>
<organism evidence="2 3">
    <name type="scientific">Actinopolyspora xinjiangensis</name>
    <dbReference type="NCBI Taxonomy" id="405564"/>
    <lineage>
        <taxon>Bacteria</taxon>
        <taxon>Bacillati</taxon>
        <taxon>Actinomycetota</taxon>
        <taxon>Actinomycetes</taxon>
        <taxon>Actinopolysporales</taxon>
        <taxon>Actinopolysporaceae</taxon>
        <taxon>Actinopolyspora</taxon>
    </lineage>
</organism>
<accession>A0A1H0TEP0</accession>
<dbReference type="CDD" id="cd05327">
    <property type="entry name" value="retinol-DH_like_SDR_c_like"/>
    <property type="match status" value="1"/>
</dbReference>
<sequence length="318" mass="34178">MGYRNAAMTKWDESAVPDQSGRTVLITGANSGLGLYSARVMAARGARVLLGCRDPERGRRAVEQVGQAAHVPPELVELDLASLGSVREAASRVRERTDDRLEVLMNNAGVMATPPRRTTDGFELQFGTNHLGHAALTWLLMPALRGGEKPRVVTLSSLAHHGNGLDISDPNFLHRRYSPLRAYSQSKLANLMFSRELDSRVRAAGLDVVSAAAHPGTTETQLAPNSARQRALPSFVGELVSRGNALITQRVELGALPQLYAATAPGVRGGDYFGPARLAETRGHPKRARLSPAARDDASASRLWELTAELTGVTPEPT</sequence>
<dbReference type="PRINTS" id="PR00081">
    <property type="entry name" value="GDHRDH"/>
</dbReference>
<dbReference type="Gene3D" id="3.40.50.720">
    <property type="entry name" value="NAD(P)-binding Rossmann-like Domain"/>
    <property type="match status" value="1"/>
</dbReference>
<dbReference type="AlphaFoldDB" id="A0A1H0TEP0"/>
<keyword evidence="1" id="KW-0560">Oxidoreductase</keyword>
<dbReference type="GO" id="GO:0016491">
    <property type="term" value="F:oxidoreductase activity"/>
    <property type="evidence" value="ECO:0007669"/>
    <property type="project" value="UniProtKB-KW"/>
</dbReference>
<dbReference type="NCBIfam" id="NF004846">
    <property type="entry name" value="PRK06197.1"/>
    <property type="match status" value="1"/>
</dbReference>
<evidence type="ECO:0000256" key="1">
    <source>
        <dbReference type="ARBA" id="ARBA00023002"/>
    </source>
</evidence>
<dbReference type="SUPFAM" id="SSF51735">
    <property type="entry name" value="NAD(P)-binding Rossmann-fold domains"/>
    <property type="match status" value="1"/>
</dbReference>
<name>A0A1H0TEP0_9ACTN</name>
<keyword evidence="3" id="KW-1185">Reference proteome</keyword>
<evidence type="ECO:0000313" key="3">
    <source>
        <dbReference type="Proteomes" id="UP000199497"/>
    </source>
</evidence>
<dbReference type="EMBL" id="FNJR01000005">
    <property type="protein sequence ID" value="SDP52295.1"/>
    <property type="molecule type" value="Genomic_DNA"/>
</dbReference>